<dbReference type="AlphaFoldDB" id="A0A382U9P9"/>
<gene>
    <name evidence="2" type="ORF">METZ01_LOCUS383581</name>
</gene>
<keyword evidence="1" id="KW-0472">Membrane</keyword>
<dbReference type="EMBL" id="UINC01142413">
    <property type="protein sequence ID" value="SVD30727.1"/>
    <property type="molecule type" value="Genomic_DNA"/>
</dbReference>
<reference evidence="2" key="1">
    <citation type="submission" date="2018-05" db="EMBL/GenBank/DDBJ databases">
        <authorList>
            <person name="Lanie J.A."/>
            <person name="Ng W.-L."/>
            <person name="Kazmierczak K.M."/>
            <person name="Andrzejewski T.M."/>
            <person name="Davidsen T.M."/>
            <person name="Wayne K.J."/>
            <person name="Tettelin H."/>
            <person name="Glass J.I."/>
            <person name="Rusch D."/>
            <person name="Podicherti R."/>
            <person name="Tsui H.-C.T."/>
            <person name="Winkler M.E."/>
        </authorList>
    </citation>
    <scope>NUCLEOTIDE SEQUENCE</scope>
</reference>
<proteinExistence type="predicted"/>
<sequence>MTLHLTGFITGWGWPILYILLILSGMGNETLKR</sequence>
<protein>
    <submittedName>
        <fullName evidence="2">Uncharacterized protein</fullName>
    </submittedName>
</protein>
<name>A0A382U9P9_9ZZZZ</name>
<keyword evidence="1" id="KW-1133">Transmembrane helix</keyword>
<feature type="transmembrane region" description="Helical" evidence="1">
    <location>
        <begin position="12"/>
        <end position="31"/>
    </location>
</feature>
<organism evidence="2">
    <name type="scientific">marine metagenome</name>
    <dbReference type="NCBI Taxonomy" id="408172"/>
    <lineage>
        <taxon>unclassified sequences</taxon>
        <taxon>metagenomes</taxon>
        <taxon>ecological metagenomes</taxon>
    </lineage>
</organism>
<keyword evidence="1" id="KW-0812">Transmembrane</keyword>
<accession>A0A382U9P9</accession>
<evidence type="ECO:0000256" key="1">
    <source>
        <dbReference type="SAM" id="Phobius"/>
    </source>
</evidence>
<evidence type="ECO:0000313" key="2">
    <source>
        <dbReference type="EMBL" id="SVD30727.1"/>
    </source>
</evidence>